<comment type="caution">
    <text evidence="2">The sequence shown here is derived from an EMBL/GenBank/DDBJ whole genome shotgun (WGS) entry which is preliminary data.</text>
</comment>
<dbReference type="Pfam" id="PF07617">
    <property type="entry name" value="DUF1579"/>
    <property type="match status" value="1"/>
</dbReference>
<dbReference type="RefSeq" id="WP_182215119.1">
    <property type="nucleotide sequence ID" value="NZ_JACEZS010000003.1"/>
</dbReference>
<evidence type="ECO:0000313" key="3">
    <source>
        <dbReference type="Proteomes" id="UP000566711"/>
    </source>
</evidence>
<reference evidence="2 3" key="1">
    <citation type="submission" date="2020-07" db="EMBL/GenBank/DDBJ databases">
        <title>Novel species isolated from subtropical streams in China.</title>
        <authorList>
            <person name="Lu H."/>
        </authorList>
    </citation>
    <scope>NUCLEOTIDE SEQUENCE [LARGE SCALE GENOMIC DNA]</scope>
    <source>
        <strain evidence="2 3">FT3S</strain>
    </source>
</reference>
<gene>
    <name evidence="2" type="ORF">H3H36_05860</name>
</gene>
<dbReference type="EMBL" id="JACEZS010000003">
    <property type="protein sequence ID" value="MBA5604886.1"/>
    <property type="molecule type" value="Genomic_DNA"/>
</dbReference>
<accession>A0A7W2EFJ6</accession>
<evidence type="ECO:0000313" key="2">
    <source>
        <dbReference type="EMBL" id="MBA5604886.1"/>
    </source>
</evidence>
<proteinExistence type="predicted"/>
<dbReference type="Proteomes" id="UP000566711">
    <property type="component" value="Unassembled WGS sequence"/>
</dbReference>
<sequence length="170" mass="18775">MRILLPLLLSTVLATAGVHAAPPTAPADARPALLQALDGDWIMTGDVMGKPVRYTMAATPTLNATFTEMHMKDVQVPARYEARVFIGYDQGSQAVIAHWMDSFGAKGSIPHATGKITDHTIEFTFPYASAPFRDTLNYHADTASWTFEIEAAKPDGTWQHFARYDIRRPQ</sequence>
<keyword evidence="1" id="KW-0732">Signal</keyword>
<feature type="signal peptide" evidence="1">
    <location>
        <begin position="1"/>
        <end position="20"/>
    </location>
</feature>
<organism evidence="2 3">
    <name type="scientific">Rugamonas fusca</name>
    <dbReference type="NCBI Taxonomy" id="2758568"/>
    <lineage>
        <taxon>Bacteria</taxon>
        <taxon>Pseudomonadati</taxon>
        <taxon>Pseudomonadota</taxon>
        <taxon>Betaproteobacteria</taxon>
        <taxon>Burkholderiales</taxon>
        <taxon>Oxalobacteraceae</taxon>
        <taxon>Telluria group</taxon>
        <taxon>Rugamonas</taxon>
    </lineage>
</organism>
<evidence type="ECO:0000256" key="1">
    <source>
        <dbReference type="SAM" id="SignalP"/>
    </source>
</evidence>
<keyword evidence="3" id="KW-1185">Reference proteome</keyword>
<protein>
    <submittedName>
        <fullName evidence="2">DUF1579 family protein</fullName>
    </submittedName>
</protein>
<dbReference type="AlphaFoldDB" id="A0A7W2EFJ6"/>
<dbReference type="InterPro" id="IPR011473">
    <property type="entry name" value="DUF1579"/>
</dbReference>
<feature type="chain" id="PRO_5031377551" evidence="1">
    <location>
        <begin position="21"/>
        <end position="170"/>
    </location>
</feature>
<name>A0A7W2EFJ6_9BURK</name>